<feature type="compositionally biased region" description="Low complexity" evidence="4">
    <location>
        <begin position="180"/>
        <end position="190"/>
    </location>
</feature>
<gene>
    <name evidence="6" type="ORF">VNO78_29169</name>
</gene>
<dbReference type="InterPro" id="IPR015943">
    <property type="entry name" value="WD40/YVTN_repeat-like_dom_sf"/>
</dbReference>
<accession>A0AAN9X0T3</accession>
<sequence length="592" mass="67079">MSHHNKDLFFIEQRTFGRESGLPFYLHHFEEMVLQGKWDEAENYLSGFTKINDNNYSIKIYFEMRKQKYFEALECNNRHKALDILLKDLNLRVFTLGNEALFKDLSYLLILNNIRELKPTYQDENSARKNLLAEIKELMYEHPLLGGLLKFSDTESQRLKGQKFENVDKKPNLLMKHGNSEASTSSPSNSGTVMAWKLPSTNGRPSMESDKLSLSGNRNLDLNISIEESRNKSKNLFDICAPSQCRFLKLPMCSEVKKIVRLAYNNAGNAIIALASNGIHLVWAWLRTDLNLDNKASTQFGPKLWHPKDGPQYMINDLSNVKLGNNVSCLALSKVDGYIISTSGGMVSLFNIMTFKTLATIMSPPPMVTCFAFYPKDNNIFGIGFDDSTILIYHVRRQEVLYKLEGHSKRVTAVAFSNTSNTLISCDASAQIILWNTEGWEKVKDRHLQIQGNCQVPESETQIQFHPDQIKFLVVNTTHAHLAIYEANELRCVNQWIPEVPELIYQATFSSDGHTVYSIFVSGTVAMFDASNFEIRRRIHPSSYLSPTSSSSMSKIYPVSIAAHPQKPTQIAVGLSDGSTYVLEPQDPADNW</sequence>
<dbReference type="Pfam" id="PF21889">
    <property type="entry name" value="TPR1-like_2nd"/>
    <property type="match status" value="1"/>
</dbReference>
<dbReference type="EMBL" id="JAYMYS010000008">
    <property type="protein sequence ID" value="KAK7383490.1"/>
    <property type="molecule type" value="Genomic_DNA"/>
</dbReference>
<dbReference type="PROSITE" id="PS50897">
    <property type="entry name" value="CTLH"/>
    <property type="match status" value="1"/>
</dbReference>
<proteinExistence type="predicted"/>
<dbReference type="InterPro" id="IPR006595">
    <property type="entry name" value="CTLH_C"/>
</dbReference>
<dbReference type="Gene3D" id="2.130.10.10">
    <property type="entry name" value="YVTN repeat-like/Quinoprotein amine dehydrogenase"/>
    <property type="match status" value="1"/>
</dbReference>
<keyword evidence="1 3" id="KW-0853">WD repeat</keyword>
<dbReference type="SMART" id="SM00320">
    <property type="entry name" value="WD40"/>
    <property type="match status" value="4"/>
</dbReference>
<keyword evidence="7" id="KW-1185">Reference proteome</keyword>
<dbReference type="Proteomes" id="UP001386955">
    <property type="component" value="Unassembled WGS sequence"/>
</dbReference>
<dbReference type="AlphaFoldDB" id="A0AAN9X0T3"/>
<feature type="region of interest" description="Disordered" evidence="4">
    <location>
        <begin position="173"/>
        <end position="193"/>
    </location>
</feature>
<dbReference type="SMART" id="SM00668">
    <property type="entry name" value="CTLH"/>
    <property type="match status" value="1"/>
</dbReference>
<dbReference type="PANTHER" id="PTHR44083:SF30">
    <property type="entry name" value="TOPLESS-LIKE PROTEIN"/>
    <property type="match status" value="1"/>
</dbReference>
<reference evidence="6 7" key="1">
    <citation type="submission" date="2024-01" db="EMBL/GenBank/DDBJ databases">
        <title>The genomes of 5 underutilized Papilionoideae crops provide insights into root nodulation and disease resistanc.</title>
        <authorList>
            <person name="Jiang F."/>
        </authorList>
    </citation>
    <scope>NUCLEOTIDE SEQUENCE [LARGE SCALE GENOMIC DNA]</scope>
    <source>
        <strain evidence="6">DUOXIRENSHENG_FW03</strain>
        <tissue evidence="6">Leaves</tissue>
    </source>
</reference>
<evidence type="ECO:0000313" key="7">
    <source>
        <dbReference type="Proteomes" id="UP001386955"/>
    </source>
</evidence>
<evidence type="ECO:0000259" key="5">
    <source>
        <dbReference type="PROSITE" id="PS50897"/>
    </source>
</evidence>
<dbReference type="GO" id="GO:0006355">
    <property type="term" value="P:regulation of DNA-templated transcription"/>
    <property type="evidence" value="ECO:0007669"/>
    <property type="project" value="InterPro"/>
</dbReference>
<organism evidence="6 7">
    <name type="scientific">Psophocarpus tetragonolobus</name>
    <name type="common">Winged bean</name>
    <name type="synonym">Dolichos tetragonolobus</name>
    <dbReference type="NCBI Taxonomy" id="3891"/>
    <lineage>
        <taxon>Eukaryota</taxon>
        <taxon>Viridiplantae</taxon>
        <taxon>Streptophyta</taxon>
        <taxon>Embryophyta</taxon>
        <taxon>Tracheophyta</taxon>
        <taxon>Spermatophyta</taxon>
        <taxon>Magnoliopsida</taxon>
        <taxon>eudicotyledons</taxon>
        <taxon>Gunneridae</taxon>
        <taxon>Pentapetalae</taxon>
        <taxon>rosids</taxon>
        <taxon>fabids</taxon>
        <taxon>Fabales</taxon>
        <taxon>Fabaceae</taxon>
        <taxon>Papilionoideae</taxon>
        <taxon>50 kb inversion clade</taxon>
        <taxon>NPAAA clade</taxon>
        <taxon>indigoferoid/millettioid clade</taxon>
        <taxon>Phaseoleae</taxon>
        <taxon>Psophocarpus</taxon>
    </lineage>
</organism>
<dbReference type="PANTHER" id="PTHR44083">
    <property type="entry name" value="TOPLESS-RELATED PROTEIN 1-RELATED"/>
    <property type="match status" value="1"/>
</dbReference>
<comment type="caution">
    <text evidence="6">The sequence shown here is derived from an EMBL/GenBank/DDBJ whole genome shotgun (WGS) entry which is preliminary data.</text>
</comment>
<dbReference type="SUPFAM" id="SSF50978">
    <property type="entry name" value="WD40 repeat-like"/>
    <property type="match status" value="1"/>
</dbReference>
<dbReference type="Pfam" id="PF00400">
    <property type="entry name" value="WD40"/>
    <property type="match status" value="1"/>
</dbReference>
<protein>
    <recommendedName>
        <fullName evidence="5">CTLH domain-containing protein</fullName>
    </recommendedName>
</protein>
<keyword evidence="2" id="KW-0677">Repeat</keyword>
<dbReference type="PROSITE" id="PS50082">
    <property type="entry name" value="WD_REPEATS_2"/>
    <property type="match status" value="1"/>
</dbReference>
<evidence type="ECO:0000256" key="3">
    <source>
        <dbReference type="PROSITE-ProRule" id="PRU00221"/>
    </source>
</evidence>
<name>A0AAN9X0T3_PSOTE</name>
<evidence type="ECO:0000313" key="6">
    <source>
        <dbReference type="EMBL" id="KAK7383490.1"/>
    </source>
</evidence>
<dbReference type="InterPro" id="IPR001680">
    <property type="entry name" value="WD40_rpt"/>
</dbReference>
<evidence type="ECO:0000256" key="1">
    <source>
        <dbReference type="ARBA" id="ARBA00022574"/>
    </source>
</evidence>
<dbReference type="PROSITE" id="PS50294">
    <property type="entry name" value="WD_REPEATS_REGION"/>
    <property type="match status" value="1"/>
</dbReference>
<dbReference type="InterPro" id="IPR036322">
    <property type="entry name" value="WD40_repeat_dom_sf"/>
</dbReference>
<feature type="domain" description="CTLH" evidence="5">
    <location>
        <begin position="27"/>
        <end position="80"/>
    </location>
</feature>
<evidence type="ECO:0000256" key="4">
    <source>
        <dbReference type="SAM" id="MobiDB-lite"/>
    </source>
</evidence>
<evidence type="ECO:0000256" key="2">
    <source>
        <dbReference type="ARBA" id="ARBA00022737"/>
    </source>
</evidence>
<dbReference type="InterPro" id="IPR054080">
    <property type="entry name" value="TPR1-like_2nd"/>
</dbReference>
<feature type="repeat" description="WD" evidence="3">
    <location>
        <begin position="404"/>
        <end position="445"/>
    </location>
</feature>
<dbReference type="InterPro" id="IPR027728">
    <property type="entry name" value="Topless_fam"/>
</dbReference>